<keyword evidence="3" id="KW-1185">Reference proteome</keyword>
<name>A0A6I9L6N4_PERMB</name>
<evidence type="ECO:0000313" key="2">
    <source>
        <dbReference type="Ensembl" id="ENSPEMP00000033618.1"/>
    </source>
</evidence>
<reference evidence="2 3" key="1">
    <citation type="submission" date="2018-10" db="EMBL/GenBank/DDBJ databases">
        <title>Improved assembly of the deer mouse Peromyscus maniculatus genome.</title>
        <authorList>
            <person name="Lassance J.-M."/>
            <person name="Hoekstra H.E."/>
        </authorList>
    </citation>
    <scope>NUCLEOTIDE SEQUENCE [LARGE SCALE GENOMIC DNA]</scope>
</reference>
<feature type="region of interest" description="Disordered" evidence="1">
    <location>
        <begin position="160"/>
        <end position="206"/>
    </location>
</feature>
<dbReference type="GO" id="GO:0036126">
    <property type="term" value="C:sperm flagellum"/>
    <property type="evidence" value="ECO:0007669"/>
    <property type="project" value="Ensembl"/>
</dbReference>
<dbReference type="Proteomes" id="UP000694547">
    <property type="component" value="Chromosome 22"/>
</dbReference>
<dbReference type="PANTHER" id="PTHR31254:SF1">
    <property type="entry name" value="TEKTIN BUNDLE-INTERACTING PROTEIN 1"/>
    <property type="match status" value="1"/>
</dbReference>
<gene>
    <name evidence="2" type="primary">Tektip1</name>
</gene>
<reference evidence="2" key="2">
    <citation type="submission" date="2025-08" db="UniProtKB">
        <authorList>
            <consortium name="Ensembl"/>
        </authorList>
    </citation>
    <scope>IDENTIFICATION</scope>
</reference>
<sequence length="206" mass="23669">MENLRREASQPFVPSGTLELYFPALLHSHDYLSLEGPRWAPAVKQATRWKFTPMGQDAAGQVWYTGLTNSEPREAWYMLPDALDSPYREAHARWHGCFESRQRGLPSAYTQHLRETAFWDPTLPAQYLGAGTRWGCVPWRDRHVRGKEFVVNRNLFGTEQPKRSNYVPDLSPPQRPRYTSQDFRQRGGERPCPATGQPPPAFTPSL</sequence>
<dbReference type="GO" id="GO:0030317">
    <property type="term" value="P:flagellated sperm motility"/>
    <property type="evidence" value="ECO:0007669"/>
    <property type="project" value="Ensembl"/>
</dbReference>
<accession>A0A6I9L6N4</accession>
<dbReference type="PANTHER" id="PTHR31254">
    <property type="entry name" value="HYPOTHETICAL PROTEIN LOC690617"/>
    <property type="match status" value="1"/>
</dbReference>
<dbReference type="AlphaFoldDB" id="A0A6I9L6N4"/>
<dbReference type="GO" id="GO:0160111">
    <property type="term" value="C:axonemal A tubule inner sheath"/>
    <property type="evidence" value="ECO:0007669"/>
    <property type="project" value="Ensembl"/>
</dbReference>
<dbReference type="OrthoDB" id="9895442at2759"/>
<evidence type="ECO:0000313" key="3">
    <source>
        <dbReference type="Proteomes" id="UP000694547"/>
    </source>
</evidence>
<organism evidence="2 3">
    <name type="scientific">Peromyscus maniculatus bairdii</name>
    <name type="common">Prairie deer mouse</name>
    <dbReference type="NCBI Taxonomy" id="230844"/>
    <lineage>
        <taxon>Eukaryota</taxon>
        <taxon>Metazoa</taxon>
        <taxon>Chordata</taxon>
        <taxon>Craniata</taxon>
        <taxon>Vertebrata</taxon>
        <taxon>Euteleostomi</taxon>
        <taxon>Mammalia</taxon>
        <taxon>Eutheria</taxon>
        <taxon>Euarchontoglires</taxon>
        <taxon>Glires</taxon>
        <taxon>Rodentia</taxon>
        <taxon>Myomorpha</taxon>
        <taxon>Muroidea</taxon>
        <taxon>Cricetidae</taxon>
        <taxon>Neotominae</taxon>
        <taxon>Peromyscus</taxon>
    </lineage>
</organism>
<protein>
    <submittedName>
        <fullName evidence="2">Tektin bundle interacting protein 1</fullName>
    </submittedName>
</protein>
<proteinExistence type="predicted"/>
<dbReference type="Ensembl" id="ENSPEMT00000036576.1">
    <property type="protein sequence ID" value="ENSPEMP00000033618.1"/>
    <property type="gene ID" value="ENSPEMG00000029958.1"/>
</dbReference>
<feature type="compositionally biased region" description="Pro residues" evidence="1">
    <location>
        <begin position="196"/>
        <end position="206"/>
    </location>
</feature>
<dbReference type="GeneTree" id="ENSGT00390000004282"/>
<dbReference type="GeneID" id="102913389"/>
<dbReference type="Pfam" id="PF15041">
    <property type="entry name" value="TKTI1"/>
    <property type="match status" value="1"/>
</dbReference>
<dbReference type="InterPro" id="IPR029203">
    <property type="entry name" value="TKTI1"/>
</dbReference>
<reference evidence="2" key="3">
    <citation type="submission" date="2025-09" db="UniProtKB">
        <authorList>
            <consortium name="Ensembl"/>
        </authorList>
    </citation>
    <scope>IDENTIFICATION</scope>
</reference>
<evidence type="ECO:0000256" key="1">
    <source>
        <dbReference type="SAM" id="MobiDB-lite"/>
    </source>
</evidence>